<feature type="transmembrane region" description="Helical" evidence="1">
    <location>
        <begin position="217"/>
        <end position="240"/>
    </location>
</feature>
<name>A0ABV8VV89_9BACI</name>
<feature type="transmembrane region" description="Helical" evidence="1">
    <location>
        <begin position="246"/>
        <end position="264"/>
    </location>
</feature>
<feature type="transmembrane region" description="Helical" evidence="1">
    <location>
        <begin position="317"/>
        <end position="341"/>
    </location>
</feature>
<dbReference type="RefSeq" id="WP_390195575.1">
    <property type="nucleotide sequence ID" value="NZ_JBHSDV010000001.1"/>
</dbReference>
<evidence type="ECO:0000313" key="3">
    <source>
        <dbReference type="Proteomes" id="UP001595880"/>
    </source>
</evidence>
<keyword evidence="1" id="KW-0472">Membrane</keyword>
<dbReference type="EMBL" id="JBHSDV010000001">
    <property type="protein sequence ID" value="MFC4386713.1"/>
    <property type="molecule type" value="Genomic_DNA"/>
</dbReference>
<protein>
    <recommendedName>
        <fullName evidence="4">Peptidase</fullName>
    </recommendedName>
</protein>
<keyword evidence="1" id="KW-0812">Transmembrane</keyword>
<evidence type="ECO:0000256" key="1">
    <source>
        <dbReference type="SAM" id="Phobius"/>
    </source>
</evidence>
<organism evidence="2 3">
    <name type="scientific">Gracilibacillus marinus</name>
    <dbReference type="NCBI Taxonomy" id="630535"/>
    <lineage>
        <taxon>Bacteria</taxon>
        <taxon>Bacillati</taxon>
        <taxon>Bacillota</taxon>
        <taxon>Bacilli</taxon>
        <taxon>Bacillales</taxon>
        <taxon>Bacillaceae</taxon>
        <taxon>Gracilibacillus</taxon>
    </lineage>
</organism>
<keyword evidence="1" id="KW-1133">Transmembrane helix</keyword>
<reference evidence="3" key="1">
    <citation type="journal article" date="2019" name="Int. J. Syst. Evol. Microbiol.">
        <title>The Global Catalogue of Microorganisms (GCM) 10K type strain sequencing project: providing services to taxonomists for standard genome sequencing and annotation.</title>
        <authorList>
            <consortium name="The Broad Institute Genomics Platform"/>
            <consortium name="The Broad Institute Genome Sequencing Center for Infectious Disease"/>
            <person name="Wu L."/>
            <person name="Ma J."/>
        </authorList>
    </citation>
    <scope>NUCLEOTIDE SEQUENCE [LARGE SCALE GENOMIC DNA]</scope>
    <source>
        <strain evidence="3">KACC 14058</strain>
    </source>
</reference>
<proteinExistence type="predicted"/>
<evidence type="ECO:0000313" key="2">
    <source>
        <dbReference type="EMBL" id="MFC4386713.1"/>
    </source>
</evidence>
<feature type="transmembrane region" description="Helical" evidence="1">
    <location>
        <begin position="364"/>
        <end position="385"/>
    </location>
</feature>
<feature type="transmembrane region" description="Helical" evidence="1">
    <location>
        <begin position="118"/>
        <end position="136"/>
    </location>
</feature>
<comment type="caution">
    <text evidence="2">The sequence shown here is derived from an EMBL/GenBank/DDBJ whole genome shotgun (WGS) entry which is preliminary data.</text>
</comment>
<evidence type="ECO:0008006" key="4">
    <source>
        <dbReference type="Google" id="ProtNLM"/>
    </source>
</evidence>
<feature type="transmembrane region" description="Helical" evidence="1">
    <location>
        <begin position="148"/>
        <end position="170"/>
    </location>
</feature>
<dbReference type="Proteomes" id="UP001595880">
    <property type="component" value="Unassembled WGS sequence"/>
</dbReference>
<sequence>MLSKNSTLKLFPITIRKDKINYIIENERTGDFLEMPEICVDAIHWIQDQFTLKEIEEKLVNKYPNEEVDILDFVEQLLELQLVMEVDGVLVEQNIKNNVVKRFNWISPSFAKLIIHRYSIGILFLLILVNIVLFAADSTLLPNYQVVFLFDSIVLSLVTYLIVSLILLLFHELGHILAMRAYSLPTNLEISNRLLVLIVLETDMTAGWKLPPKKRNVLFLSGVYMEQWILFLTILCKLFLPIEGSLIDSILSIVIFDIFVKTVYQCCFYIRTDFYYLFENVTSCYNIMDHSKNYLKKWLPFLQVPTTTEPYEREIKYVVIFSIFQVIGVGFTFLILILYSIPQVIYVYANLLPYLFTPENTKNFWEAIFIVGQSIVFLFLLVFTWRKGYKEKRNI</sequence>
<gene>
    <name evidence="2" type="ORF">ACFOZ1_02710</name>
</gene>
<accession>A0ABV8VV89</accession>
<keyword evidence="3" id="KW-1185">Reference proteome</keyword>